<dbReference type="Gene3D" id="1.10.840.10">
    <property type="entry name" value="Ras guanine-nucleotide exchange factors catalytic domain"/>
    <property type="match status" value="1"/>
</dbReference>
<dbReference type="Pfam" id="PF00618">
    <property type="entry name" value="RasGEF_N"/>
    <property type="match status" value="1"/>
</dbReference>
<dbReference type="PROSITE" id="PS50009">
    <property type="entry name" value="RASGEF_CAT"/>
    <property type="match status" value="1"/>
</dbReference>
<evidence type="ECO:0000259" key="6">
    <source>
        <dbReference type="PROSITE" id="PS50002"/>
    </source>
</evidence>
<dbReference type="PANTHER" id="PTHR23113:SF354">
    <property type="entry name" value="BUD SITE SELECTION PROTEIN 5"/>
    <property type="match status" value="1"/>
</dbReference>
<keyword evidence="2 3" id="KW-0344">Guanine-nucleotide releasing factor</keyword>
<dbReference type="Proteomes" id="UP000094043">
    <property type="component" value="Chromosome 5"/>
</dbReference>
<dbReference type="SMART" id="SM00326">
    <property type="entry name" value="SH3"/>
    <property type="match status" value="1"/>
</dbReference>
<evidence type="ECO:0000256" key="2">
    <source>
        <dbReference type="ARBA" id="ARBA00022658"/>
    </source>
</evidence>
<dbReference type="GO" id="GO:0007265">
    <property type="term" value="P:Ras protein signal transduction"/>
    <property type="evidence" value="ECO:0007669"/>
    <property type="project" value="TreeGrafter"/>
</dbReference>
<keyword evidence="1 4" id="KW-0728">SH3 domain</keyword>
<dbReference type="Pfam" id="PF25006">
    <property type="entry name" value="DUF7783"/>
    <property type="match status" value="1"/>
</dbReference>
<feature type="compositionally biased region" description="Polar residues" evidence="5">
    <location>
        <begin position="314"/>
        <end position="327"/>
    </location>
</feature>
<evidence type="ECO:0000256" key="3">
    <source>
        <dbReference type="PROSITE-ProRule" id="PRU00168"/>
    </source>
</evidence>
<evidence type="ECO:0000259" key="8">
    <source>
        <dbReference type="PROSITE" id="PS50212"/>
    </source>
</evidence>
<dbReference type="PROSITE" id="PS50212">
    <property type="entry name" value="RASGEF_NTER"/>
    <property type="match status" value="1"/>
</dbReference>
<feature type="region of interest" description="Disordered" evidence="5">
    <location>
        <begin position="313"/>
        <end position="401"/>
    </location>
</feature>
<protein>
    <recommendedName>
        <fullName evidence="11">Guanyl nucleotide exchange factor Sql2</fullName>
    </recommendedName>
</protein>
<dbReference type="SMART" id="SM00147">
    <property type="entry name" value="RasGEF"/>
    <property type="match status" value="1"/>
</dbReference>
<name>A0AAJ8M2D8_9TREE</name>
<dbReference type="InterPro" id="IPR001895">
    <property type="entry name" value="RASGEF_cat_dom"/>
</dbReference>
<dbReference type="InterPro" id="IPR008937">
    <property type="entry name" value="Ras-like_GEF"/>
</dbReference>
<dbReference type="KEGG" id="cdep:91088479"/>
<sequence length="1346" mass="149538">MSSPTYSTKIPSYAQAIHHFDPSVLALNSASSANLYLDFKAGQLIRVHVKDATGWWDGEVVHSPSDDERATRRGWFPSNYIQEVDSDAVSQTFAPIELTSEAHGGAVTSSSQDSTSPSFSDTFTCSRQTSLASSRSHASEQTSLTQVELEDDLDPLPQSFQLLIQPIVQSLTLLDSAIHSNRKTHIQPSTACVISSIRAALAQTDCLSKESPILASWPNLAKERKIVLVELSRLVNCARTASGMDDHEGTQPHADDLQGLEELAKSARGVFASIKRFLHYATRCGVHLASSNQNGEIVLSATSSVASDVMTVPTPMTSESQIRSSPGGNKRLQETFKRRIASIGDLRAARSRQRSNSPPPLPTGQSVHSRAPSQVPTPISATFSNYSDVSSPSSVRSFHERRMQGSMDSVFSHVSNVTSEELHSPWQNQKPMAAPMPSTASVPRVLESVVGIYDAIGYAEDALLSIIAAFIGHIHSHHIGSHPSSHAGLIEMTRETIDSVREVLTVVETVGSNSGVRYRRPKEVVFLRIAKDQLYEVAGSLVESAEIVAHAPFSEVSEESYDREKTRLLQTATGTLRAGTECIRLLKHCVPKEDMSLFQSSLPHSSVSANYALSPRSSDEDFVPRDKVVGTRSLHTLSGLHRKATSLEHLQKRYQEGEQLIQTLAKNDENETESKEKEELVQGGNKTSTTILIMDEKQKLFPTPTLSSTQATLQESCPILRPHHPAHEFLQAFSETSHVEPRTRSVSMKTPVFPRIRHHSPSRSADLDKFTSNLTFVSDESLGLPSCTTAASARLSVHTQRSSSLPTEPTNEISTKPPCDATPVPKRRREKTSLGLKLDIPLLSVSSQMADLALNDISEPIINARPKLMQNLPTFVGDIDMLVKTPDFDTREITFNSEGNMIGASLAVLVEKMTPHDGPVDPTFSDTFWYTFRLFTTPKKLFDALLDRWNLQRPELVQMSNEEEMVWKDCKIFPLRLRIFNFLKSWLELHWRPVTDQEILHDLKRFADEEVLVTLPTMAQRFSLMIDKKMEMTSSVVVDGPKHKIVSSSLLSAVPHSQTTAGLPPTPLISKNLHAVLQKSNGSININITEFDVLELARQLTIIVSKIFRQVLPEDLLMTGKKTIPELKALSTHSNQVTGWVADSVLNERDAKKRATLLKYFIKLADKCLMINNFFTLFAVLAGLNSSTILRLKKTWGALSAKYHIMIERLRTIIEHTKNHATYRSRLRDASSPCLPFLGLILTDITFIFDGNSNTRPSSTTSDINLINYDKYAKLGKIAMEFKRYQEPFNIQELQAVQAFLHNVLTERGSGSIDALYRKSLMLEPRQGSEKLRSNVEKPNWLSVKI</sequence>
<dbReference type="Gene3D" id="2.30.30.40">
    <property type="entry name" value="SH3 Domains"/>
    <property type="match status" value="1"/>
</dbReference>
<dbReference type="GO" id="GO:0005886">
    <property type="term" value="C:plasma membrane"/>
    <property type="evidence" value="ECO:0007669"/>
    <property type="project" value="TreeGrafter"/>
</dbReference>
<dbReference type="GeneID" id="91088479"/>
<feature type="compositionally biased region" description="Polar residues" evidence="5">
    <location>
        <begin position="798"/>
        <end position="814"/>
    </location>
</feature>
<proteinExistence type="predicted"/>
<dbReference type="SUPFAM" id="SSF50044">
    <property type="entry name" value="SH3-domain"/>
    <property type="match status" value="1"/>
</dbReference>
<feature type="domain" description="Ras-GEF" evidence="7">
    <location>
        <begin position="1092"/>
        <end position="1326"/>
    </location>
</feature>
<dbReference type="CDD" id="cd00155">
    <property type="entry name" value="RasGEF"/>
    <property type="match status" value="1"/>
</dbReference>
<evidence type="ECO:0000256" key="5">
    <source>
        <dbReference type="SAM" id="MobiDB-lite"/>
    </source>
</evidence>
<dbReference type="Gene3D" id="1.20.870.10">
    <property type="entry name" value="Son of sevenless (SoS) protein Chain: S domain 1"/>
    <property type="match status" value="1"/>
</dbReference>
<gene>
    <name evidence="9" type="ORF">L203_104269</name>
</gene>
<organism evidence="9 10">
    <name type="scientific">Cryptococcus depauperatus CBS 7841</name>
    <dbReference type="NCBI Taxonomy" id="1295531"/>
    <lineage>
        <taxon>Eukaryota</taxon>
        <taxon>Fungi</taxon>
        <taxon>Dikarya</taxon>
        <taxon>Basidiomycota</taxon>
        <taxon>Agaricomycotina</taxon>
        <taxon>Tremellomycetes</taxon>
        <taxon>Tremellales</taxon>
        <taxon>Cryptococcaceae</taxon>
        <taxon>Cryptococcus</taxon>
    </lineage>
</organism>
<dbReference type="InterPro" id="IPR056685">
    <property type="entry name" value="DUF7783"/>
</dbReference>
<dbReference type="InterPro" id="IPR036964">
    <property type="entry name" value="RASGEF_cat_dom_sf"/>
</dbReference>
<dbReference type="PANTHER" id="PTHR23113">
    <property type="entry name" value="GUANINE NUCLEOTIDE EXCHANGE FACTOR"/>
    <property type="match status" value="1"/>
</dbReference>
<keyword evidence="10" id="KW-1185">Reference proteome</keyword>
<reference evidence="9" key="1">
    <citation type="submission" date="2016-06" db="EMBL/GenBank/DDBJ databases">
        <authorList>
            <person name="Cuomo C."/>
            <person name="Litvintseva A."/>
            <person name="Heitman J."/>
            <person name="Chen Y."/>
            <person name="Sun S."/>
            <person name="Springer D."/>
            <person name="Dromer F."/>
            <person name="Young S."/>
            <person name="Zeng Q."/>
            <person name="Chapman S."/>
            <person name="Gujja S."/>
            <person name="Saif S."/>
            <person name="Birren B."/>
        </authorList>
    </citation>
    <scope>NUCLEOTIDE SEQUENCE</scope>
    <source>
        <strain evidence="9">CBS 7841</strain>
    </source>
</reference>
<dbReference type="RefSeq" id="XP_066069753.1">
    <property type="nucleotide sequence ID" value="XM_066213656.1"/>
</dbReference>
<feature type="compositionally biased region" description="Polar residues" evidence="5">
    <location>
        <begin position="363"/>
        <end position="383"/>
    </location>
</feature>
<dbReference type="InterPro" id="IPR000651">
    <property type="entry name" value="Ras-like_Gua-exchang_fac_N"/>
</dbReference>
<reference evidence="9" key="2">
    <citation type="journal article" date="2022" name="Elife">
        <title>Obligate sexual reproduction of a homothallic fungus closely related to the Cryptococcus pathogenic species complex.</title>
        <authorList>
            <person name="Passer A.R."/>
            <person name="Clancey S.A."/>
            <person name="Shea T."/>
            <person name="David-Palma M."/>
            <person name="Averette A.F."/>
            <person name="Boekhout T."/>
            <person name="Porcel B.M."/>
            <person name="Nowrousian M."/>
            <person name="Cuomo C.A."/>
            <person name="Sun S."/>
            <person name="Heitman J."/>
            <person name="Coelho M.A."/>
        </authorList>
    </citation>
    <scope>NUCLEOTIDE SEQUENCE</scope>
    <source>
        <strain evidence="9">CBS 7841</strain>
    </source>
</reference>
<evidence type="ECO:0000313" key="9">
    <source>
        <dbReference type="EMBL" id="WVN89053.1"/>
    </source>
</evidence>
<dbReference type="InterPro" id="IPR001452">
    <property type="entry name" value="SH3_domain"/>
</dbReference>
<dbReference type="InterPro" id="IPR036028">
    <property type="entry name" value="SH3-like_dom_sf"/>
</dbReference>
<evidence type="ECO:0000256" key="4">
    <source>
        <dbReference type="PROSITE-ProRule" id="PRU00192"/>
    </source>
</evidence>
<feature type="domain" description="SH3" evidence="6">
    <location>
        <begin position="9"/>
        <end position="86"/>
    </location>
</feature>
<evidence type="ECO:0008006" key="11">
    <source>
        <dbReference type="Google" id="ProtNLM"/>
    </source>
</evidence>
<dbReference type="SMART" id="SM00229">
    <property type="entry name" value="RasGEFN"/>
    <property type="match status" value="1"/>
</dbReference>
<evidence type="ECO:0000313" key="10">
    <source>
        <dbReference type="Proteomes" id="UP000094043"/>
    </source>
</evidence>
<dbReference type="EMBL" id="CP143788">
    <property type="protein sequence ID" value="WVN89053.1"/>
    <property type="molecule type" value="Genomic_DNA"/>
</dbReference>
<evidence type="ECO:0000256" key="1">
    <source>
        <dbReference type="ARBA" id="ARBA00022443"/>
    </source>
</evidence>
<dbReference type="InterPro" id="IPR023578">
    <property type="entry name" value="Ras_GEF_dom_sf"/>
</dbReference>
<dbReference type="SUPFAM" id="SSF48366">
    <property type="entry name" value="Ras GEF"/>
    <property type="match status" value="1"/>
</dbReference>
<dbReference type="GO" id="GO:0005085">
    <property type="term" value="F:guanyl-nucleotide exchange factor activity"/>
    <property type="evidence" value="ECO:0007669"/>
    <property type="project" value="UniProtKB-KW"/>
</dbReference>
<dbReference type="PROSITE" id="PS50002">
    <property type="entry name" value="SH3"/>
    <property type="match status" value="1"/>
</dbReference>
<feature type="compositionally biased region" description="Low complexity" evidence="5">
    <location>
        <begin position="384"/>
        <end position="396"/>
    </location>
</feature>
<evidence type="ECO:0000259" key="7">
    <source>
        <dbReference type="PROSITE" id="PS50009"/>
    </source>
</evidence>
<accession>A0AAJ8M2D8</accession>
<dbReference type="Pfam" id="PF00617">
    <property type="entry name" value="RasGEF"/>
    <property type="match status" value="1"/>
</dbReference>
<feature type="region of interest" description="Disordered" evidence="5">
    <location>
        <begin position="798"/>
        <end position="830"/>
    </location>
</feature>
<dbReference type="CDD" id="cd06224">
    <property type="entry name" value="REM"/>
    <property type="match status" value="1"/>
</dbReference>
<feature type="domain" description="N-terminal Ras-GEF" evidence="8">
    <location>
        <begin position="897"/>
        <end position="1030"/>
    </location>
</feature>
<dbReference type="Pfam" id="PF07653">
    <property type="entry name" value="SH3_2"/>
    <property type="match status" value="1"/>
</dbReference>
<reference evidence="9" key="3">
    <citation type="submission" date="2024-01" db="EMBL/GenBank/DDBJ databases">
        <authorList>
            <person name="Coelho M.A."/>
            <person name="David-Palma M."/>
            <person name="Shea T."/>
            <person name="Sun S."/>
            <person name="Cuomo C.A."/>
            <person name="Heitman J."/>
        </authorList>
    </citation>
    <scope>NUCLEOTIDE SEQUENCE</scope>
    <source>
        <strain evidence="9">CBS 7841</strain>
    </source>
</reference>